<dbReference type="AlphaFoldDB" id="A0A2U3LH35"/>
<accession>A0A2U3LH35</accession>
<evidence type="ECO:0000313" key="1">
    <source>
        <dbReference type="EMBL" id="SPF51213.1"/>
    </source>
</evidence>
<evidence type="ECO:0000313" key="2">
    <source>
        <dbReference type="Proteomes" id="UP000238916"/>
    </source>
</evidence>
<sequence length="87" mass="10198">MDKLMPERIFGVAYQKTKETTDYSEWIKESISLSVDIIRLLGKERNIFDRYEELSTSRVDALLENTYKQGFNDGIELLKSLLYEGKI</sequence>
<gene>
    <name evidence="1" type="ORF">SBF1_50097</name>
</gene>
<dbReference type="Proteomes" id="UP000238916">
    <property type="component" value="Unassembled WGS sequence"/>
</dbReference>
<organism evidence="1 2">
    <name type="scientific">Candidatus Desulfosporosinus infrequens</name>
    <dbReference type="NCBI Taxonomy" id="2043169"/>
    <lineage>
        <taxon>Bacteria</taxon>
        <taxon>Bacillati</taxon>
        <taxon>Bacillota</taxon>
        <taxon>Clostridia</taxon>
        <taxon>Eubacteriales</taxon>
        <taxon>Desulfitobacteriaceae</taxon>
        <taxon>Desulfosporosinus</taxon>
    </lineage>
</organism>
<reference evidence="2" key="1">
    <citation type="submission" date="2018-02" db="EMBL/GenBank/DDBJ databases">
        <authorList>
            <person name="Hausmann B."/>
        </authorList>
    </citation>
    <scope>NUCLEOTIDE SEQUENCE [LARGE SCALE GENOMIC DNA]</scope>
    <source>
        <strain evidence="2">Peat soil MAG SbF1</strain>
    </source>
</reference>
<dbReference type="EMBL" id="OMOF01000445">
    <property type="protein sequence ID" value="SPF51213.1"/>
    <property type="molecule type" value="Genomic_DNA"/>
</dbReference>
<protein>
    <submittedName>
        <fullName evidence="1">Uncharacterized protein</fullName>
    </submittedName>
</protein>
<proteinExistence type="predicted"/>
<name>A0A2U3LH35_9FIRM</name>